<dbReference type="PANTHER" id="PTHR14241:SF2">
    <property type="entry name" value="INTERFERON-INDUCED PROTEIN 44-LIKE"/>
    <property type="match status" value="1"/>
</dbReference>
<dbReference type="GO" id="GO:0009615">
    <property type="term" value="P:response to virus"/>
    <property type="evidence" value="ECO:0007669"/>
    <property type="project" value="UniProtKB-ARBA"/>
</dbReference>
<name>L9KYP7_TUPCH</name>
<dbReference type="InParanoid" id="L9KYP7"/>
<accession>L9KYP7</accession>
<gene>
    <name evidence="6" type="ORF">TREES_T100005264</name>
</gene>
<evidence type="ECO:0000256" key="4">
    <source>
        <dbReference type="ARBA" id="ARBA00071720"/>
    </source>
</evidence>
<dbReference type="FunCoup" id="L9KYP7">
    <property type="interactions" value="20"/>
</dbReference>
<feature type="domain" description="TLDc" evidence="5">
    <location>
        <begin position="1"/>
        <end position="159"/>
    </location>
</feature>
<comment type="subcellular location">
    <subcellularLocation>
        <location evidence="1">Cytoplasm</location>
    </subcellularLocation>
</comment>
<evidence type="ECO:0000259" key="5">
    <source>
        <dbReference type="PROSITE" id="PS51886"/>
    </source>
</evidence>
<dbReference type="FunFam" id="3.40.50.300:FF:001534">
    <property type="entry name" value="Interferon induced protein 44 like"/>
    <property type="match status" value="1"/>
</dbReference>
<dbReference type="Gene3D" id="3.40.50.300">
    <property type="entry name" value="P-loop containing nucleotide triphosphate hydrolases"/>
    <property type="match status" value="1"/>
</dbReference>
<dbReference type="PROSITE" id="PS51886">
    <property type="entry name" value="TLDC"/>
    <property type="match status" value="1"/>
</dbReference>
<comment type="similarity">
    <text evidence="2">Belongs to the IFI44 family.</text>
</comment>
<keyword evidence="3" id="KW-0963">Cytoplasm</keyword>
<dbReference type="STRING" id="246437.L9KYP7"/>
<protein>
    <recommendedName>
        <fullName evidence="4">Interferon-induced protein 44-like</fullName>
    </recommendedName>
</protein>
<dbReference type="Proteomes" id="UP000011518">
    <property type="component" value="Unassembled WGS sequence"/>
</dbReference>
<sequence>MEVTTRLTWNEERSLQKLLGNVSLTLLYKSTVHGCSTEDADQRCTDQGSILIMIYLSDAIFGVFMLGNYPKLNNSGKPNSSFCFSLTEKNNIIETSFLKVNFVPKISGKEPVIFSLDSDTFSIVPDKSTHNIQFNLKEKLRVANSSRATYLECEIFRVEGIMVDPSYIPRIMRVTPHRNKLLSELRAYKPHADMVSKIRILLLGPVGSGKSSFFNSVKSIFQGHVTRQAIVGSDSTSITEQYRTYSVKDGKYGTFLPFVLCDSMGLDETEGEGLCMDDIPHILRGHVPDRYQFNPHKPITPKHPNFITSPSLKDRIHCVAYVLDINSINNLSSKMVAKLKQVHKEVLNCGLAHVALLTKVSNCNEVLQDSFLNMNTSMTSQSQIMNVHSMLDIPISNILMVKNYASREELDSLQDILILSALRQMLRVADNFLEDLPLEEIGNLSPFCSS</sequence>
<reference evidence="7" key="2">
    <citation type="journal article" date="2013" name="Nat. Commun.">
        <title>Genome of the Chinese tree shrew.</title>
        <authorList>
            <person name="Fan Y."/>
            <person name="Huang Z.Y."/>
            <person name="Cao C.C."/>
            <person name="Chen C.S."/>
            <person name="Chen Y.X."/>
            <person name="Fan D.D."/>
            <person name="He J."/>
            <person name="Hou H.L."/>
            <person name="Hu L."/>
            <person name="Hu X.T."/>
            <person name="Jiang X.T."/>
            <person name="Lai R."/>
            <person name="Lang Y.S."/>
            <person name="Liang B."/>
            <person name="Liao S.G."/>
            <person name="Mu D."/>
            <person name="Ma Y.Y."/>
            <person name="Niu Y.Y."/>
            <person name="Sun X.Q."/>
            <person name="Xia J.Q."/>
            <person name="Xiao J."/>
            <person name="Xiong Z.Q."/>
            <person name="Xu L."/>
            <person name="Yang L."/>
            <person name="Zhang Y."/>
            <person name="Zhao W."/>
            <person name="Zhao X.D."/>
            <person name="Zheng Y.T."/>
            <person name="Zhou J.M."/>
            <person name="Zhu Y.B."/>
            <person name="Zhang G.J."/>
            <person name="Wang J."/>
            <person name="Yao Y.G."/>
        </authorList>
    </citation>
    <scope>NUCLEOTIDE SEQUENCE [LARGE SCALE GENOMIC DNA]</scope>
</reference>
<keyword evidence="7" id="KW-1185">Reference proteome</keyword>
<dbReference type="EMBL" id="KB320585">
    <property type="protein sequence ID" value="ELW68055.1"/>
    <property type="molecule type" value="Genomic_DNA"/>
</dbReference>
<evidence type="ECO:0000256" key="3">
    <source>
        <dbReference type="ARBA" id="ARBA00022490"/>
    </source>
</evidence>
<evidence type="ECO:0000256" key="2">
    <source>
        <dbReference type="ARBA" id="ARBA00009243"/>
    </source>
</evidence>
<organism evidence="6 7">
    <name type="scientific">Tupaia chinensis</name>
    <name type="common">Chinese tree shrew</name>
    <name type="synonym">Tupaia belangeri chinensis</name>
    <dbReference type="NCBI Taxonomy" id="246437"/>
    <lineage>
        <taxon>Eukaryota</taxon>
        <taxon>Metazoa</taxon>
        <taxon>Chordata</taxon>
        <taxon>Craniata</taxon>
        <taxon>Vertebrata</taxon>
        <taxon>Euteleostomi</taxon>
        <taxon>Mammalia</taxon>
        <taxon>Eutheria</taxon>
        <taxon>Euarchontoglires</taxon>
        <taxon>Scandentia</taxon>
        <taxon>Tupaiidae</taxon>
        <taxon>Tupaia</taxon>
    </lineage>
</organism>
<reference evidence="7" key="1">
    <citation type="submission" date="2012-07" db="EMBL/GenBank/DDBJ databases">
        <title>Genome of the Chinese tree shrew, a rising model animal genetically related to primates.</title>
        <authorList>
            <person name="Zhang G."/>
            <person name="Fan Y."/>
            <person name="Yao Y."/>
            <person name="Huang Z."/>
        </authorList>
    </citation>
    <scope>NUCLEOTIDE SEQUENCE [LARGE SCALE GENOMIC DNA]</scope>
</reference>
<evidence type="ECO:0000313" key="6">
    <source>
        <dbReference type="EMBL" id="ELW68055.1"/>
    </source>
</evidence>
<dbReference type="AlphaFoldDB" id="L9KYP7"/>
<dbReference type="GO" id="GO:0006955">
    <property type="term" value="P:immune response"/>
    <property type="evidence" value="ECO:0007669"/>
    <property type="project" value="TreeGrafter"/>
</dbReference>
<dbReference type="InterPro" id="IPR006571">
    <property type="entry name" value="TLDc_dom"/>
</dbReference>
<dbReference type="GO" id="GO:0005737">
    <property type="term" value="C:cytoplasm"/>
    <property type="evidence" value="ECO:0007669"/>
    <property type="project" value="UniProtKB-SubCell"/>
</dbReference>
<dbReference type="CDD" id="cd00882">
    <property type="entry name" value="Ras_like_GTPase"/>
    <property type="match status" value="1"/>
</dbReference>
<dbReference type="InterPro" id="IPR027417">
    <property type="entry name" value="P-loop_NTPase"/>
</dbReference>
<evidence type="ECO:0000313" key="7">
    <source>
        <dbReference type="Proteomes" id="UP000011518"/>
    </source>
</evidence>
<dbReference type="PANTHER" id="PTHR14241">
    <property type="entry name" value="INTERFERON-INDUCED PROTEIN 44"/>
    <property type="match status" value="1"/>
</dbReference>
<evidence type="ECO:0000256" key="1">
    <source>
        <dbReference type="ARBA" id="ARBA00004496"/>
    </source>
</evidence>
<proteinExistence type="inferred from homology"/>
<dbReference type="SUPFAM" id="SSF52540">
    <property type="entry name" value="P-loop containing nucleoside triphosphate hydrolases"/>
    <property type="match status" value="1"/>
</dbReference>